<reference evidence="2 3" key="1">
    <citation type="journal article" date="2021" name="BMC Genomics">
        <title>Datura genome reveals duplications of psychoactive alkaloid biosynthetic genes and high mutation rate following tissue culture.</title>
        <authorList>
            <person name="Rajewski A."/>
            <person name="Carter-House D."/>
            <person name="Stajich J."/>
            <person name="Litt A."/>
        </authorList>
    </citation>
    <scope>NUCLEOTIDE SEQUENCE [LARGE SCALE GENOMIC DNA]</scope>
    <source>
        <strain evidence="2">AR-01</strain>
    </source>
</reference>
<gene>
    <name evidence="2" type="ORF">HAX54_051672</name>
</gene>
<protein>
    <recommendedName>
        <fullName evidence="4">Arabinogalactan 4</fullName>
    </recommendedName>
</protein>
<feature type="region of interest" description="Disordered" evidence="1">
    <location>
        <begin position="1"/>
        <end position="75"/>
    </location>
</feature>
<evidence type="ECO:0008006" key="4">
    <source>
        <dbReference type="Google" id="ProtNLM"/>
    </source>
</evidence>
<accession>A0ABS8WRN3</accession>
<feature type="compositionally biased region" description="Basic and acidic residues" evidence="1">
    <location>
        <begin position="7"/>
        <end position="17"/>
    </location>
</feature>
<dbReference type="Proteomes" id="UP000823775">
    <property type="component" value="Unassembled WGS sequence"/>
</dbReference>
<name>A0ABS8WRN3_DATST</name>
<comment type="caution">
    <text evidence="2">The sequence shown here is derived from an EMBL/GenBank/DDBJ whole genome shotgun (WGS) entry which is preliminary data.</text>
</comment>
<evidence type="ECO:0000256" key="1">
    <source>
        <dbReference type="SAM" id="MobiDB-lite"/>
    </source>
</evidence>
<proteinExistence type="predicted"/>
<dbReference type="EMBL" id="JACEIK010009248">
    <property type="protein sequence ID" value="MCE3052150.1"/>
    <property type="molecule type" value="Genomic_DNA"/>
</dbReference>
<feature type="compositionally biased region" description="Low complexity" evidence="1">
    <location>
        <begin position="40"/>
        <end position="60"/>
    </location>
</feature>
<sequence>IVAVAVTKEEKKVESDAAKSPPLLTAETPAMAELEENMEEPIAAETTTAAAPAEISATAEPMKEEPPTPADTGLD</sequence>
<feature type="non-terminal residue" evidence="2">
    <location>
        <position position="1"/>
    </location>
</feature>
<evidence type="ECO:0000313" key="2">
    <source>
        <dbReference type="EMBL" id="MCE3052150.1"/>
    </source>
</evidence>
<evidence type="ECO:0000313" key="3">
    <source>
        <dbReference type="Proteomes" id="UP000823775"/>
    </source>
</evidence>
<keyword evidence="3" id="KW-1185">Reference proteome</keyword>
<organism evidence="2 3">
    <name type="scientific">Datura stramonium</name>
    <name type="common">Jimsonweed</name>
    <name type="synonym">Common thornapple</name>
    <dbReference type="NCBI Taxonomy" id="4076"/>
    <lineage>
        <taxon>Eukaryota</taxon>
        <taxon>Viridiplantae</taxon>
        <taxon>Streptophyta</taxon>
        <taxon>Embryophyta</taxon>
        <taxon>Tracheophyta</taxon>
        <taxon>Spermatophyta</taxon>
        <taxon>Magnoliopsida</taxon>
        <taxon>eudicotyledons</taxon>
        <taxon>Gunneridae</taxon>
        <taxon>Pentapetalae</taxon>
        <taxon>asterids</taxon>
        <taxon>lamiids</taxon>
        <taxon>Solanales</taxon>
        <taxon>Solanaceae</taxon>
        <taxon>Solanoideae</taxon>
        <taxon>Datureae</taxon>
        <taxon>Datura</taxon>
    </lineage>
</organism>